<evidence type="ECO:0000313" key="3">
    <source>
        <dbReference type="Proteomes" id="UP001207736"/>
    </source>
</evidence>
<organism evidence="1 3">
    <name type="scientific">Capnocytophaga catalasegens</name>
    <dbReference type="NCBI Taxonomy" id="1004260"/>
    <lineage>
        <taxon>Bacteria</taxon>
        <taxon>Pseudomonadati</taxon>
        <taxon>Bacteroidota</taxon>
        <taxon>Flavobacteriia</taxon>
        <taxon>Flavobacteriales</taxon>
        <taxon>Flavobacteriaceae</taxon>
        <taxon>Capnocytophaga</taxon>
    </lineage>
</organism>
<dbReference type="InterPro" id="IPR046228">
    <property type="entry name" value="DUF6261"/>
</dbReference>
<name>A0AAV5AR40_9FLAO</name>
<proteinExistence type="predicted"/>
<evidence type="ECO:0000313" key="2">
    <source>
        <dbReference type="EMBL" id="GJM52964.1"/>
    </source>
</evidence>
<dbReference type="Proteomes" id="UP001207736">
    <property type="component" value="Unassembled WGS sequence"/>
</dbReference>
<dbReference type="AlphaFoldDB" id="A0AAV5AR40"/>
<dbReference type="EMBL" id="BQKB01000023">
    <property type="protein sequence ID" value="GJM52964.1"/>
    <property type="molecule type" value="Genomic_DNA"/>
</dbReference>
<accession>A0AAV5AR40</accession>
<dbReference type="RefSeq" id="WP_264846804.1">
    <property type="nucleotide sequence ID" value="NZ_BPMA01000031.1"/>
</dbReference>
<gene>
    <name evidence="1" type="ORF">RCZ15_07740</name>
    <name evidence="2" type="ORF">RCZ16_12810</name>
</gene>
<dbReference type="Pfam" id="PF19775">
    <property type="entry name" value="DUF6261"/>
    <property type="match status" value="1"/>
</dbReference>
<keyword evidence="4" id="KW-1185">Reference proteome</keyword>
<evidence type="ECO:0000313" key="4">
    <source>
        <dbReference type="Proteomes" id="UP001208692"/>
    </source>
</evidence>
<evidence type="ECO:0000313" key="1">
    <source>
        <dbReference type="EMBL" id="GJM49799.1"/>
    </source>
</evidence>
<protein>
    <submittedName>
        <fullName evidence="1">Uncharacterized protein</fullName>
    </submittedName>
</protein>
<dbReference type="EMBL" id="BQKA01000013">
    <property type="protein sequence ID" value="GJM49799.1"/>
    <property type="molecule type" value="Genomic_DNA"/>
</dbReference>
<sequence length="247" mass="28903">MKKKALSFNFPRLWNSEYPLVIERILDIVKRYNPEELYLKKAYDRLESYQEDLSKIKIQGKTSTITETITQIDDLRGRLTKCIFNLVDNYKKLGIEPYTSNAKILDLWLSKYGKGIIRDNYTSQTEKTNQLLSDKQKNIKITDALENLHLLDLVKKLEKANTDFEELFRNRTAEIAKNPSIDVKSIRAKIDDATNKLFTAIIFCKTEHEDKNYTPLINELTELLSYHRNQIKTRTNKSKEVSSEESN</sequence>
<reference evidence="1 4" key="1">
    <citation type="submission" date="2021-11" db="EMBL/GenBank/DDBJ databases">
        <title>Draft genome sequence of Capnocytophaga sp. strain KC07075 isolated from cat oral cavity.</title>
        <authorList>
            <person name="Suzuki M."/>
            <person name="Imaoka K."/>
            <person name="Kimura M."/>
            <person name="Morikawa S."/>
            <person name="Maeda K."/>
        </authorList>
    </citation>
    <scope>NUCLEOTIDE SEQUENCE</scope>
    <source>
        <strain evidence="1">KC07075</strain>
        <strain evidence="2 4">KC07079</strain>
    </source>
</reference>
<dbReference type="Proteomes" id="UP001208692">
    <property type="component" value="Unassembled WGS sequence"/>
</dbReference>
<comment type="caution">
    <text evidence="1">The sequence shown here is derived from an EMBL/GenBank/DDBJ whole genome shotgun (WGS) entry which is preliminary data.</text>
</comment>